<proteinExistence type="predicted"/>
<evidence type="ECO:0000313" key="2">
    <source>
        <dbReference type="Proteomes" id="UP000821866"/>
    </source>
</evidence>
<gene>
    <name evidence="1" type="ORF">HPB51_011239</name>
</gene>
<sequence>MEKVYGTRQIDVGSITSVIRDEVQQVLHAHRFPPMSVDPETAPVSTDSRRPGTEIVDDAHGHAAVTELAYERQGHRAPDSMATHTGSTVTDVANIHVKPDSPETSTRRLLEPRRSLSSRCLIDSRWIWHRPHVWWTSCTRGRTWTWGPSGGGTCSEACPARRSYRRTGCAHGAFDTLEKLEAAADVLTP</sequence>
<keyword evidence="2" id="KW-1185">Reference proteome</keyword>
<name>A0A9J6F205_RHIMP</name>
<evidence type="ECO:0000313" key="1">
    <source>
        <dbReference type="EMBL" id="KAH8040543.1"/>
    </source>
</evidence>
<dbReference type="EMBL" id="JABSTU010000001">
    <property type="protein sequence ID" value="KAH8040543.1"/>
    <property type="molecule type" value="Genomic_DNA"/>
</dbReference>
<dbReference type="AlphaFoldDB" id="A0A9J6F205"/>
<reference evidence="1" key="1">
    <citation type="journal article" date="2020" name="Cell">
        <title>Large-Scale Comparative Analyses of Tick Genomes Elucidate Their Genetic Diversity and Vector Capacities.</title>
        <authorList>
            <consortium name="Tick Genome and Microbiome Consortium (TIGMIC)"/>
            <person name="Jia N."/>
            <person name="Wang J."/>
            <person name="Shi W."/>
            <person name="Du L."/>
            <person name="Sun Y."/>
            <person name="Zhan W."/>
            <person name="Jiang J.F."/>
            <person name="Wang Q."/>
            <person name="Zhang B."/>
            <person name="Ji P."/>
            <person name="Bell-Sakyi L."/>
            <person name="Cui X.M."/>
            <person name="Yuan T.T."/>
            <person name="Jiang B.G."/>
            <person name="Yang W.F."/>
            <person name="Lam T.T."/>
            <person name="Chang Q.C."/>
            <person name="Ding S.J."/>
            <person name="Wang X.J."/>
            <person name="Zhu J.G."/>
            <person name="Ruan X.D."/>
            <person name="Zhao L."/>
            <person name="Wei J.T."/>
            <person name="Ye R.Z."/>
            <person name="Que T.C."/>
            <person name="Du C.H."/>
            <person name="Zhou Y.H."/>
            <person name="Cheng J.X."/>
            <person name="Dai P.F."/>
            <person name="Guo W.B."/>
            <person name="Han X.H."/>
            <person name="Huang E.J."/>
            <person name="Li L.F."/>
            <person name="Wei W."/>
            <person name="Gao Y.C."/>
            <person name="Liu J.Z."/>
            <person name="Shao H.Z."/>
            <person name="Wang X."/>
            <person name="Wang C.C."/>
            <person name="Yang T.C."/>
            <person name="Huo Q.B."/>
            <person name="Li W."/>
            <person name="Chen H.Y."/>
            <person name="Chen S.E."/>
            <person name="Zhou L.G."/>
            <person name="Ni X.B."/>
            <person name="Tian J.H."/>
            <person name="Sheng Y."/>
            <person name="Liu T."/>
            <person name="Pan Y.S."/>
            <person name="Xia L.Y."/>
            <person name="Li J."/>
            <person name="Zhao F."/>
            <person name="Cao W.C."/>
        </authorList>
    </citation>
    <scope>NUCLEOTIDE SEQUENCE</scope>
    <source>
        <strain evidence="1">Rmic-2018</strain>
    </source>
</reference>
<organism evidence="1 2">
    <name type="scientific">Rhipicephalus microplus</name>
    <name type="common">Cattle tick</name>
    <name type="synonym">Boophilus microplus</name>
    <dbReference type="NCBI Taxonomy" id="6941"/>
    <lineage>
        <taxon>Eukaryota</taxon>
        <taxon>Metazoa</taxon>
        <taxon>Ecdysozoa</taxon>
        <taxon>Arthropoda</taxon>
        <taxon>Chelicerata</taxon>
        <taxon>Arachnida</taxon>
        <taxon>Acari</taxon>
        <taxon>Parasitiformes</taxon>
        <taxon>Ixodida</taxon>
        <taxon>Ixodoidea</taxon>
        <taxon>Ixodidae</taxon>
        <taxon>Rhipicephalinae</taxon>
        <taxon>Rhipicephalus</taxon>
        <taxon>Boophilus</taxon>
    </lineage>
</organism>
<comment type="caution">
    <text evidence="1">The sequence shown here is derived from an EMBL/GenBank/DDBJ whole genome shotgun (WGS) entry which is preliminary data.</text>
</comment>
<protein>
    <submittedName>
        <fullName evidence="1">Uncharacterized protein</fullName>
    </submittedName>
</protein>
<accession>A0A9J6F205</accession>
<reference evidence="1" key="2">
    <citation type="submission" date="2021-09" db="EMBL/GenBank/DDBJ databases">
        <authorList>
            <person name="Jia N."/>
            <person name="Wang J."/>
            <person name="Shi W."/>
            <person name="Du L."/>
            <person name="Sun Y."/>
            <person name="Zhan W."/>
            <person name="Jiang J."/>
            <person name="Wang Q."/>
            <person name="Zhang B."/>
            <person name="Ji P."/>
            <person name="Sakyi L.B."/>
            <person name="Cui X."/>
            <person name="Yuan T."/>
            <person name="Jiang B."/>
            <person name="Yang W."/>
            <person name="Lam T.T.-Y."/>
            <person name="Chang Q."/>
            <person name="Ding S."/>
            <person name="Wang X."/>
            <person name="Zhu J."/>
            <person name="Ruan X."/>
            <person name="Zhao L."/>
            <person name="Wei J."/>
            <person name="Que T."/>
            <person name="Du C."/>
            <person name="Cheng J."/>
            <person name="Dai P."/>
            <person name="Han X."/>
            <person name="Huang E."/>
            <person name="Gao Y."/>
            <person name="Liu J."/>
            <person name="Shao H."/>
            <person name="Ye R."/>
            <person name="Li L."/>
            <person name="Wei W."/>
            <person name="Wang X."/>
            <person name="Wang C."/>
            <person name="Huo Q."/>
            <person name="Li W."/>
            <person name="Guo W."/>
            <person name="Chen H."/>
            <person name="Chen S."/>
            <person name="Zhou L."/>
            <person name="Zhou L."/>
            <person name="Ni X."/>
            <person name="Tian J."/>
            <person name="Zhou Y."/>
            <person name="Sheng Y."/>
            <person name="Liu T."/>
            <person name="Pan Y."/>
            <person name="Xia L."/>
            <person name="Li J."/>
            <person name="Zhao F."/>
            <person name="Cao W."/>
        </authorList>
    </citation>
    <scope>NUCLEOTIDE SEQUENCE</scope>
    <source>
        <strain evidence="1">Rmic-2018</strain>
        <tissue evidence="1">Larvae</tissue>
    </source>
</reference>
<dbReference type="Proteomes" id="UP000821866">
    <property type="component" value="Chromosome 1"/>
</dbReference>